<evidence type="ECO:0000256" key="5">
    <source>
        <dbReference type="ARBA" id="ARBA00022801"/>
    </source>
</evidence>
<evidence type="ECO:0000256" key="3">
    <source>
        <dbReference type="ARBA" id="ARBA00022512"/>
    </source>
</evidence>
<dbReference type="OMA" id="RSHCLYC"/>
<dbReference type="PANTHER" id="PTHR31375">
    <property type="match status" value="1"/>
</dbReference>
<dbReference type="EMBL" id="CM002924">
    <property type="protein sequence ID" value="KGN56259.1"/>
    <property type="molecule type" value="Genomic_DNA"/>
</dbReference>
<reference evidence="9 10" key="4">
    <citation type="journal article" date="2011" name="BMC Genomics">
        <title>RNA-Seq improves annotation of protein-coding genes in the cucumber genome.</title>
        <authorList>
            <person name="Li Z."/>
            <person name="Zhang Z."/>
            <person name="Yan P."/>
            <person name="Huang S."/>
            <person name="Fei Z."/>
            <person name="Lin K."/>
        </authorList>
    </citation>
    <scope>NUCLEOTIDE SEQUENCE [LARGE SCALE GENOMIC DNA]</scope>
    <source>
        <strain evidence="10">cv. 9930</strain>
    </source>
</reference>
<dbReference type="Gene3D" id="2.160.20.10">
    <property type="entry name" value="Single-stranded right-handed beta-helix, Pectin lyase-like"/>
    <property type="match status" value="1"/>
</dbReference>
<dbReference type="InterPro" id="IPR000743">
    <property type="entry name" value="Glyco_hydro_28"/>
</dbReference>
<dbReference type="GO" id="GO:0005975">
    <property type="term" value="P:carbohydrate metabolic process"/>
    <property type="evidence" value="ECO:0007669"/>
    <property type="project" value="InterPro"/>
</dbReference>
<evidence type="ECO:0000256" key="2">
    <source>
        <dbReference type="ARBA" id="ARBA00008834"/>
    </source>
</evidence>
<evidence type="ECO:0008006" key="11">
    <source>
        <dbReference type="Google" id="ProtNLM"/>
    </source>
</evidence>
<keyword evidence="10" id="KW-1185">Reference proteome</keyword>
<dbReference type="Gramene" id="KGN56259">
    <property type="protein sequence ID" value="KGN56259"/>
    <property type="gene ID" value="Csa_3G110070"/>
</dbReference>
<evidence type="ECO:0000256" key="1">
    <source>
        <dbReference type="ARBA" id="ARBA00004191"/>
    </source>
</evidence>
<keyword evidence="3" id="KW-0134">Cell wall</keyword>
<comment type="similarity">
    <text evidence="2 8">Belongs to the glycosyl hydrolase 28 family.</text>
</comment>
<dbReference type="STRING" id="3659.A0A0A0L5E5"/>
<keyword evidence="4" id="KW-0964">Secreted</keyword>
<accession>A0A0A0L5E5</accession>
<proteinExistence type="inferred from homology"/>
<dbReference type="GO" id="GO:0071555">
    <property type="term" value="P:cell wall organization"/>
    <property type="evidence" value="ECO:0007669"/>
    <property type="project" value="UniProtKB-KW"/>
</dbReference>
<dbReference type="AlphaFoldDB" id="A0A0A0L5E5"/>
<protein>
    <recommendedName>
        <fullName evidence="11">Pectate lyase superfamily protein domain-containing protein</fullName>
    </recommendedName>
</protein>
<dbReference type="Pfam" id="PF00295">
    <property type="entry name" value="Glyco_hydro_28"/>
    <property type="match status" value="1"/>
</dbReference>
<reference evidence="9 10" key="3">
    <citation type="journal article" date="2010" name="BMC Genomics">
        <title>Transcriptome sequencing and comparative analysis of cucumber flowers with different sex types.</title>
        <authorList>
            <person name="Guo S."/>
            <person name="Zheng Y."/>
            <person name="Joung J.G."/>
            <person name="Liu S."/>
            <person name="Zhang Z."/>
            <person name="Crasta O.R."/>
            <person name="Sobral B.W."/>
            <person name="Xu Y."/>
            <person name="Huang S."/>
            <person name="Fei Z."/>
        </authorList>
    </citation>
    <scope>NUCLEOTIDE SEQUENCE [LARGE SCALE GENOMIC DNA]</scope>
    <source>
        <strain evidence="10">cv. 9930</strain>
    </source>
</reference>
<evidence type="ECO:0000256" key="7">
    <source>
        <dbReference type="ARBA" id="ARBA00023316"/>
    </source>
</evidence>
<gene>
    <name evidence="9" type="ORF">Csa_3G110070</name>
</gene>
<dbReference type="GO" id="GO:0004650">
    <property type="term" value="F:polygalacturonase activity"/>
    <property type="evidence" value="ECO:0007669"/>
    <property type="project" value="InterPro"/>
</dbReference>
<reference evidence="9 10" key="2">
    <citation type="journal article" date="2009" name="PLoS ONE">
        <title>An integrated genetic and cytogenetic map of the cucumber genome.</title>
        <authorList>
            <person name="Ren Y."/>
            <person name="Zhang Z."/>
            <person name="Liu J."/>
            <person name="Staub J.E."/>
            <person name="Han Y."/>
            <person name="Cheng Z."/>
            <person name="Li X."/>
            <person name="Lu J."/>
            <person name="Miao H."/>
            <person name="Kang H."/>
            <person name="Xie B."/>
            <person name="Gu X."/>
            <person name="Wang X."/>
            <person name="Du Y."/>
            <person name="Jin W."/>
            <person name="Huang S."/>
        </authorList>
    </citation>
    <scope>NUCLEOTIDE SEQUENCE [LARGE SCALE GENOMIC DNA]</scope>
    <source>
        <strain evidence="10">cv. 9930</strain>
    </source>
</reference>
<dbReference type="Proteomes" id="UP000029981">
    <property type="component" value="Chromosome 3"/>
</dbReference>
<evidence type="ECO:0000256" key="8">
    <source>
        <dbReference type="RuleBase" id="RU361169"/>
    </source>
</evidence>
<evidence type="ECO:0000313" key="10">
    <source>
        <dbReference type="Proteomes" id="UP000029981"/>
    </source>
</evidence>
<keyword evidence="6 8" id="KW-0326">Glycosidase</keyword>
<sequence>MFFSLTAFADTLTFNILNCGAKPDGSIAASLTFNVVDYGAKPDNTKFDSAKAFQSAWTHACSSSKAATIYVPKAKFYISSATFNGPCKNNAITLKMDGTLVAPSNFQLTAQSKNWILFRQVNGVTVSGGVIDGQGSGLWACKQSGKTCPRGTTDNQEGQSQLYDEL</sequence>
<keyword evidence="5 8" id="KW-0378">Hydrolase</keyword>
<keyword evidence="7" id="KW-0961">Cell wall biogenesis/degradation</keyword>
<dbReference type="InterPro" id="IPR011050">
    <property type="entry name" value="Pectin_lyase_fold/virulence"/>
</dbReference>
<dbReference type="InterPro" id="IPR012334">
    <property type="entry name" value="Pectin_lyas_fold"/>
</dbReference>
<organism evidence="9 10">
    <name type="scientific">Cucumis sativus</name>
    <name type="common">Cucumber</name>
    <dbReference type="NCBI Taxonomy" id="3659"/>
    <lineage>
        <taxon>Eukaryota</taxon>
        <taxon>Viridiplantae</taxon>
        <taxon>Streptophyta</taxon>
        <taxon>Embryophyta</taxon>
        <taxon>Tracheophyta</taxon>
        <taxon>Spermatophyta</taxon>
        <taxon>Magnoliopsida</taxon>
        <taxon>eudicotyledons</taxon>
        <taxon>Gunneridae</taxon>
        <taxon>Pentapetalae</taxon>
        <taxon>rosids</taxon>
        <taxon>fabids</taxon>
        <taxon>Cucurbitales</taxon>
        <taxon>Cucurbitaceae</taxon>
        <taxon>Benincaseae</taxon>
        <taxon>Cucumis</taxon>
    </lineage>
</organism>
<dbReference type="SUPFAM" id="SSF51126">
    <property type="entry name" value="Pectin lyase-like"/>
    <property type="match status" value="1"/>
</dbReference>
<comment type="subcellular location">
    <subcellularLocation>
        <location evidence="1">Secreted</location>
        <location evidence="1">Cell wall</location>
    </subcellularLocation>
</comment>
<evidence type="ECO:0000256" key="6">
    <source>
        <dbReference type="ARBA" id="ARBA00023295"/>
    </source>
</evidence>
<reference evidence="9 10" key="1">
    <citation type="journal article" date="2009" name="Nat. Genet.">
        <title>The genome of the cucumber, Cucumis sativus L.</title>
        <authorList>
            <person name="Huang S."/>
            <person name="Li R."/>
            <person name="Zhang Z."/>
            <person name="Li L."/>
            <person name="Gu X."/>
            <person name="Fan W."/>
            <person name="Lucas W.J."/>
            <person name="Wang X."/>
            <person name="Xie B."/>
            <person name="Ni P."/>
            <person name="Ren Y."/>
            <person name="Zhu H."/>
            <person name="Li J."/>
            <person name="Lin K."/>
            <person name="Jin W."/>
            <person name="Fei Z."/>
            <person name="Li G."/>
            <person name="Staub J."/>
            <person name="Kilian A."/>
            <person name="van der Vossen E.A."/>
            <person name="Wu Y."/>
            <person name="Guo J."/>
            <person name="He J."/>
            <person name="Jia Z."/>
            <person name="Ren Y."/>
            <person name="Tian G."/>
            <person name="Lu Y."/>
            <person name="Ruan J."/>
            <person name="Qian W."/>
            <person name="Wang M."/>
            <person name="Huang Q."/>
            <person name="Li B."/>
            <person name="Xuan Z."/>
            <person name="Cao J."/>
            <person name="Asan"/>
            <person name="Wu Z."/>
            <person name="Zhang J."/>
            <person name="Cai Q."/>
            <person name="Bai Y."/>
            <person name="Zhao B."/>
            <person name="Han Y."/>
            <person name="Li Y."/>
            <person name="Li X."/>
            <person name="Wang S."/>
            <person name="Shi Q."/>
            <person name="Liu S."/>
            <person name="Cho W.K."/>
            <person name="Kim J.Y."/>
            <person name="Xu Y."/>
            <person name="Heller-Uszynska K."/>
            <person name="Miao H."/>
            <person name="Cheng Z."/>
            <person name="Zhang S."/>
            <person name="Wu J."/>
            <person name="Yang Y."/>
            <person name="Kang H."/>
            <person name="Li M."/>
            <person name="Liang H."/>
            <person name="Ren X."/>
            <person name="Shi Z."/>
            <person name="Wen M."/>
            <person name="Jian M."/>
            <person name="Yang H."/>
            <person name="Zhang G."/>
            <person name="Yang Z."/>
            <person name="Chen R."/>
            <person name="Liu S."/>
            <person name="Li J."/>
            <person name="Ma L."/>
            <person name="Liu H."/>
            <person name="Zhou Y."/>
            <person name="Zhao J."/>
            <person name="Fang X."/>
            <person name="Li G."/>
            <person name="Fang L."/>
            <person name="Li Y."/>
            <person name="Liu D."/>
            <person name="Zheng H."/>
            <person name="Zhang Y."/>
            <person name="Qin N."/>
            <person name="Li Z."/>
            <person name="Yang G."/>
            <person name="Yang S."/>
            <person name="Bolund L."/>
            <person name="Kristiansen K."/>
            <person name="Zheng H."/>
            <person name="Li S."/>
            <person name="Zhang X."/>
            <person name="Yang H."/>
            <person name="Wang J."/>
            <person name="Sun R."/>
            <person name="Zhang B."/>
            <person name="Jiang S."/>
            <person name="Wang J."/>
            <person name="Du Y."/>
            <person name="Li S."/>
        </authorList>
    </citation>
    <scope>NUCLEOTIDE SEQUENCE [LARGE SCALE GENOMIC DNA]</scope>
    <source>
        <strain evidence="10">cv. 9930</strain>
    </source>
</reference>
<name>A0A0A0L5E5_CUCSA</name>
<evidence type="ECO:0000256" key="4">
    <source>
        <dbReference type="ARBA" id="ARBA00022525"/>
    </source>
</evidence>
<evidence type="ECO:0000313" key="9">
    <source>
        <dbReference type="EMBL" id="KGN56259.1"/>
    </source>
</evidence>